<evidence type="ECO:0000313" key="5">
    <source>
        <dbReference type="Proteomes" id="UP000298127"/>
    </source>
</evidence>
<evidence type="ECO:0000313" key="4">
    <source>
        <dbReference type="EMBL" id="TFV95066.1"/>
    </source>
</evidence>
<dbReference type="CDD" id="cd17574">
    <property type="entry name" value="REC_OmpR"/>
    <property type="match status" value="1"/>
</dbReference>
<keyword evidence="1 2" id="KW-0597">Phosphoprotein</keyword>
<keyword evidence="5" id="KW-1185">Reference proteome</keyword>
<comment type="caution">
    <text evidence="4">The sequence shown here is derived from an EMBL/GenBank/DDBJ whole genome shotgun (WGS) entry which is preliminary data.</text>
</comment>
<feature type="domain" description="Response regulatory" evidence="3">
    <location>
        <begin position="34"/>
        <end position="151"/>
    </location>
</feature>
<evidence type="ECO:0000256" key="2">
    <source>
        <dbReference type="PROSITE-ProRule" id="PRU00169"/>
    </source>
</evidence>
<accession>A0A4Y9QVA2</accession>
<evidence type="ECO:0000259" key="3">
    <source>
        <dbReference type="PROSITE" id="PS50110"/>
    </source>
</evidence>
<dbReference type="InterPro" id="IPR011006">
    <property type="entry name" value="CheY-like_superfamily"/>
</dbReference>
<dbReference type="SUPFAM" id="SSF52172">
    <property type="entry name" value="CheY-like"/>
    <property type="match status" value="1"/>
</dbReference>
<dbReference type="SMART" id="SM00448">
    <property type="entry name" value="REC"/>
    <property type="match status" value="1"/>
</dbReference>
<proteinExistence type="predicted"/>
<sequence>MQFCPSRSPVIRCARSPNACAGSIPLPTENRALRTLVADDDSDIRSLMEITAIMAGLDVVSVVSDGRAALEVIERGGIELAILDVSMPEMSGLEVLASIRSSRPRTEPRVVIVSASVDAASLAAGLESGADDYVTKPFSPRRFAERLKELIEEWDA</sequence>
<protein>
    <submittedName>
        <fullName evidence="4">Response regulator</fullName>
    </submittedName>
</protein>
<feature type="modified residue" description="4-aspartylphosphate" evidence="2">
    <location>
        <position position="84"/>
    </location>
</feature>
<reference evidence="4 5" key="1">
    <citation type="journal article" date="2018" name="J. Microbiol.">
        <title>Leifsonia flava sp. nov., a novel actinobacterium isolated from the rhizosphere of Aquilegia viridiflora.</title>
        <authorList>
            <person name="Cai Y."/>
            <person name="Tao W.Z."/>
            <person name="Ma Y.J."/>
            <person name="Cheng J."/>
            <person name="Zhang M.Y."/>
            <person name="Zhang Y.X."/>
        </authorList>
    </citation>
    <scope>NUCLEOTIDE SEQUENCE [LARGE SCALE GENOMIC DNA]</scope>
    <source>
        <strain evidence="4 5">SYP-B2174</strain>
    </source>
</reference>
<dbReference type="Pfam" id="PF00072">
    <property type="entry name" value="Response_reg"/>
    <property type="match status" value="1"/>
</dbReference>
<name>A0A4Y9QVA2_9MICO</name>
<dbReference type="EMBL" id="SPQZ01000007">
    <property type="protein sequence ID" value="TFV95066.1"/>
    <property type="molecule type" value="Genomic_DNA"/>
</dbReference>
<dbReference type="AlphaFoldDB" id="A0A4Y9QVA2"/>
<dbReference type="InterPro" id="IPR001789">
    <property type="entry name" value="Sig_transdc_resp-reg_receiver"/>
</dbReference>
<dbReference type="PANTHER" id="PTHR44591:SF18">
    <property type="entry name" value="REGULATORY PROTEIN"/>
    <property type="match status" value="1"/>
</dbReference>
<gene>
    <name evidence="4" type="ORF">E4M00_15435</name>
</gene>
<dbReference type="GO" id="GO:0000160">
    <property type="term" value="P:phosphorelay signal transduction system"/>
    <property type="evidence" value="ECO:0007669"/>
    <property type="project" value="InterPro"/>
</dbReference>
<organism evidence="4 5">
    <name type="scientific">Orlajensenia leifsoniae</name>
    <dbReference type="NCBI Taxonomy" id="2561933"/>
    <lineage>
        <taxon>Bacteria</taxon>
        <taxon>Bacillati</taxon>
        <taxon>Actinomycetota</taxon>
        <taxon>Actinomycetes</taxon>
        <taxon>Micrococcales</taxon>
        <taxon>Microbacteriaceae</taxon>
        <taxon>Orlajensenia</taxon>
    </lineage>
</organism>
<dbReference type="InterPro" id="IPR050595">
    <property type="entry name" value="Bact_response_regulator"/>
</dbReference>
<dbReference type="Proteomes" id="UP000298127">
    <property type="component" value="Unassembled WGS sequence"/>
</dbReference>
<dbReference type="PANTHER" id="PTHR44591">
    <property type="entry name" value="STRESS RESPONSE REGULATOR PROTEIN 1"/>
    <property type="match status" value="1"/>
</dbReference>
<dbReference type="Gene3D" id="3.40.50.2300">
    <property type="match status" value="1"/>
</dbReference>
<dbReference type="PROSITE" id="PS50110">
    <property type="entry name" value="RESPONSE_REGULATORY"/>
    <property type="match status" value="1"/>
</dbReference>
<evidence type="ECO:0000256" key="1">
    <source>
        <dbReference type="ARBA" id="ARBA00022553"/>
    </source>
</evidence>